<dbReference type="Proteomes" id="UP000030152">
    <property type="component" value="Unassembled WGS sequence"/>
</dbReference>
<dbReference type="STRING" id="1121895.GCA_000378485_00913"/>
<feature type="domain" description="Signal transduction histidine kinase internal region" evidence="2">
    <location>
        <begin position="171"/>
        <end position="249"/>
    </location>
</feature>
<dbReference type="eggNOG" id="COG2972">
    <property type="taxonomic scope" value="Bacteria"/>
</dbReference>
<dbReference type="GO" id="GO:0000155">
    <property type="term" value="F:phosphorelay sensor kinase activity"/>
    <property type="evidence" value="ECO:0007669"/>
    <property type="project" value="InterPro"/>
</dbReference>
<sequence>MKLLQSVKYHVYSLTGFLFYVLFTLTLDKISYRAEGMPKDSHLNLIHYFVWEGLICGALAWMLSIPILYFFERQIDFGDLRKKNIWAMVAVFIVMQVFYSLLVWPLLSLVYTQYLGEDLSIPFATKLTNIPFFTTIFLIWLFIITAIKLYHYINQVKINQIQLESSLRESQLNTLKGQINPHFMFNSLNNIRGLILEDATRARDMITRLSEMLRYSLTKNDVNTISIKEELQTVDNYIEISKIQFEERLKFTINVNPETLNISIPPMIIQMLVENAVKHGISNLKQGGEIILDVDKTSEQLFICVANSGTLSMGEGNTKLGLENIKQRLSLLFGNRTHFTLREKDTFVEAKITIPLA</sequence>
<reference evidence="3 4" key="1">
    <citation type="submission" date="2013-09" db="EMBL/GenBank/DDBJ databases">
        <authorList>
            <person name="Zeng Z."/>
            <person name="Chen C."/>
        </authorList>
    </citation>
    <scope>NUCLEOTIDE SEQUENCE [LARGE SCALE GENOMIC DNA]</scope>
    <source>
        <strain evidence="3 4">WB 3.3-2</strain>
    </source>
</reference>
<dbReference type="SUPFAM" id="SSF55874">
    <property type="entry name" value="ATPase domain of HSP90 chaperone/DNA topoisomerase II/histidine kinase"/>
    <property type="match status" value="1"/>
</dbReference>
<keyword evidence="1" id="KW-0472">Membrane</keyword>
<dbReference type="PANTHER" id="PTHR34220">
    <property type="entry name" value="SENSOR HISTIDINE KINASE YPDA"/>
    <property type="match status" value="1"/>
</dbReference>
<dbReference type="PANTHER" id="PTHR34220:SF7">
    <property type="entry name" value="SENSOR HISTIDINE KINASE YPDA"/>
    <property type="match status" value="1"/>
</dbReference>
<evidence type="ECO:0000259" key="2">
    <source>
        <dbReference type="Pfam" id="PF06580"/>
    </source>
</evidence>
<dbReference type="AlphaFoldDB" id="A0A0A2M9U3"/>
<dbReference type="InterPro" id="IPR050640">
    <property type="entry name" value="Bact_2-comp_sensor_kinase"/>
</dbReference>
<dbReference type="GO" id="GO:0016020">
    <property type="term" value="C:membrane"/>
    <property type="evidence" value="ECO:0007669"/>
    <property type="project" value="InterPro"/>
</dbReference>
<protein>
    <submittedName>
        <fullName evidence="3">Histidine kinase</fullName>
    </submittedName>
</protein>
<dbReference type="Gene3D" id="3.30.565.10">
    <property type="entry name" value="Histidine kinase-like ATPase, C-terminal domain"/>
    <property type="match status" value="1"/>
</dbReference>
<dbReference type="InterPro" id="IPR010559">
    <property type="entry name" value="Sig_transdc_His_kin_internal"/>
</dbReference>
<keyword evidence="4" id="KW-1185">Reference proteome</keyword>
<gene>
    <name evidence="3" type="ORF">Q765_18125</name>
</gene>
<keyword evidence="3" id="KW-0808">Transferase</keyword>
<feature type="transmembrane region" description="Helical" evidence="1">
    <location>
        <begin position="45"/>
        <end position="72"/>
    </location>
</feature>
<dbReference type="RefSeq" id="WP_020212039.1">
    <property type="nucleotide sequence ID" value="NZ_JRLX01000028.1"/>
</dbReference>
<evidence type="ECO:0000313" key="4">
    <source>
        <dbReference type="Proteomes" id="UP000030152"/>
    </source>
</evidence>
<feature type="transmembrane region" description="Helical" evidence="1">
    <location>
        <begin position="130"/>
        <end position="150"/>
    </location>
</feature>
<dbReference type="Pfam" id="PF06580">
    <property type="entry name" value="His_kinase"/>
    <property type="match status" value="1"/>
</dbReference>
<feature type="transmembrane region" description="Helical" evidence="1">
    <location>
        <begin position="84"/>
        <end position="110"/>
    </location>
</feature>
<keyword evidence="1" id="KW-0812">Transmembrane</keyword>
<proteinExistence type="predicted"/>
<evidence type="ECO:0000256" key="1">
    <source>
        <dbReference type="SAM" id="Phobius"/>
    </source>
</evidence>
<accession>A0A0A2M9U3</accession>
<comment type="caution">
    <text evidence="3">The sequence shown here is derived from an EMBL/GenBank/DDBJ whole genome shotgun (WGS) entry which is preliminary data.</text>
</comment>
<organism evidence="3 4">
    <name type="scientific">Flavobacterium rivuli WB 3.3-2 = DSM 21788</name>
    <dbReference type="NCBI Taxonomy" id="1121895"/>
    <lineage>
        <taxon>Bacteria</taxon>
        <taxon>Pseudomonadati</taxon>
        <taxon>Bacteroidota</taxon>
        <taxon>Flavobacteriia</taxon>
        <taxon>Flavobacteriales</taxon>
        <taxon>Flavobacteriaceae</taxon>
        <taxon>Flavobacterium</taxon>
    </lineage>
</organism>
<name>A0A0A2M9U3_9FLAO</name>
<evidence type="ECO:0000313" key="3">
    <source>
        <dbReference type="EMBL" id="KGO85060.1"/>
    </source>
</evidence>
<dbReference type="EMBL" id="JRLX01000028">
    <property type="protein sequence ID" value="KGO85060.1"/>
    <property type="molecule type" value="Genomic_DNA"/>
</dbReference>
<dbReference type="InterPro" id="IPR036890">
    <property type="entry name" value="HATPase_C_sf"/>
</dbReference>
<keyword evidence="3" id="KW-0418">Kinase</keyword>
<dbReference type="OrthoDB" id="9809908at2"/>
<feature type="transmembrane region" description="Helical" evidence="1">
    <location>
        <begin position="7"/>
        <end position="25"/>
    </location>
</feature>
<keyword evidence="1" id="KW-1133">Transmembrane helix</keyword>